<dbReference type="GO" id="GO:0004566">
    <property type="term" value="F:beta-glucuronidase activity"/>
    <property type="evidence" value="ECO:0007669"/>
    <property type="project" value="TreeGrafter"/>
</dbReference>
<dbReference type="GO" id="GO:0009505">
    <property type="term" value="C:plant-type cell wall"/>
    <property type="evidence" value="ECO:0007669"/>
    <property type="project" value="TreeGrafter"/>
</dbReference>
<dbReference type="InterPro" id="IPR005199">
    <property type="entry name" value="Glyco_hydro_79"/>
</dbReference>
<proteinExistence type="predicted"/>
<dbReference type="Pfam" id="PF03662">
    <property type="entry name" value="Glyco_hydro_79n"/>
    <property type="match status" value="1"/>
</dbReference>
<dbReference type="PANTHER" id="PTHR14363:SF13">
    <property type="entry name" value="OS07G0598400 PROTEIN"/>
    <property type="match status" value="1"/>
</dbReference>
<name>A0A978UMK5_ZIZJJ</name>
<sequence length="99" mass="11491">MFSECFLFHKLKLCERMELRVILCCFLVSWFSFCFADNIEVTIRGETSIAKTDDNFICATLDWWPNEKCDYNDCSWIESGILNMDLKSKVLSNAIKGAN</sequence>
<evidence type="ECO:0008006" key="3">
    <source>
        <dbReference type="Google" id="ProtNLM"/>
    </source>
</evidence>
<comment type="caution">
    <text evidence="1">The sequence shown here is derived from an EMBL/GenBank/DDBJ whole genome shotgun (WGS) entry which is preliminary data.</text>
</comment>
<dbReference type="AlphaFoldDB" id="A0A978UMK5"/>
<dbReference type="GO" id="GO:0016020">
    <property type="term" value="C:membrane"/>
    <property type="evidence" value="ECO:0007669"/>
    <property type="project" value="InterPro"/>
</dbReference>
<dbReference type="EMBL" id="JAEACU010000010">
    <property type="protein sequence ID" value="KAH7516057.1"/>
    <property type="molecule type" value="Genomic_DNA"/>
</dbReference>
<organism evidence="1 2">
    <name type="scientific">Ziziphus jujuba var. spinosa</name>
    <dbReference type="NCBI Taxonomy" id="714518"/>
    <lineage>
        <taxon>Eukaryota</taxon>
        <taxon>Viridiplantae</taxon>
        <taxon>Streptophyta</taxon>
        <taxon>Embryophyta</taxon>
        <taxon>Tracheophyta</taxon>
        <taxon>Spermatophyta</taxon>
        <taxon>Magnoliopsida</taxon>
        <taxon>eudicotyledons</taxon>
        <taxon>Gunneridae</taxon>
        <taxon>Pentapetalae</taxon>
        <taxon>rosids</taxon>
        <taxon>fabids</taxon>
        <taxon>Rosales</taxon>
        <taxon>Rhamnaceae</taxon>
        <taxon>Paliureae</taxon>
        <taxon>Ziziphus</taxon>
    </lineage>
</organism>
<dbReference type="PANTHER" id="PTHR14363">
    <property type="entry name" value="HEPARANASE-RELATED"/>
    <property type="match status" value="1"/>
</dbReference>
<dbReference type="Proteomes" id="UP000813462">
    <property type="component" value="Unassembled WGS sequence"/>
</dbReference>
<protein>
    <recommendedName>
        <fullName evidence="3">Heparanase-like protein 3</fullName>
    </recommendedName>
</protein>
<accession>A0A978UMK5</accession>
<gene>
    <name evidence="1" type="ORF">FEM48_Zijuj10G0094400</name>
</gene>
<evidence type="ECO:0000313" key="2">
    <source>
        <dbReference type="Proteomes" id="UP000813462"/>
    </source>
</evidence>
<reference evidence="1" key="1">
    <citation type="journal article" date="2021" name="Front. Plant Sci.">
        <title>Chromosome-Scale Genome Assembly for Chinese Sour Jujube and Insights Into Its Genome Evolution and Domestication Signature.</title>
        <authorList>
            <person name="Shen L.-Y."/>
            <person name="Luo H."/>
            <person name="Wang X.-L."/>
            <person name="Wang X.-M."/>
            <person name="Qiu X.-J."/>
            <person name="Liu H."/>
            <person name="Zhou S.-S."/>
            <person name="Jia K.-H."/>
            <person name="Nie S."/>
            <person name="Bao Y.-T."/>
            <person name="Zhang R.-G."/>
            <person name="Yun Q.-Z."/>
            <person name="Chai Y.-H."/>
            <person name="Lu J.-Y."/>
            <person name="Li Y."/>
            <person name="Zhao S.-W."/>
            <person name="Mao J.-F."/>
            <person name="Jia S.-G."/>
            <person name="Mao Y.-M."/>
        </authorList>
    </citation>
    <scope>NUCLEOTIDE SEQUENCE</scope>
    <source>
        <strain evidence="1">AT0</strain>
        <tissue evidence="1">Leaf</tissue>
    </source>
</reference>
<evidence type="ECO:0000313" key="1">
    <source>
        <dbReference type="EMBL" id="KAH7516057.1"/>
    </source>
</evidence>